<name>A0AAD3N746_LATJO</name>
<reference evidence="2" key="1">
    <citation type="submission" date="2022-08" db="EMBL/GenBank/DDBJ databases">
        <title>Genome sequencing of akame (Lates japonicus).</title>
        <authorList>
            <person name="Hashiguchi Y."/>
            <person name="Takahashi H."/>
        </authorList>
    </citation>
    <scope>NUCLEOTIDE SEQUENCE</scope>
    <source>
        <strain evidence="2">Kochi</strain>
    </source>
</reference>
<gene>
    <name evidence="2" type="ORF">AKAME5_001834000</name>
</gene>
<feature type="compositionally biased region" description="Basic and acidic residues" evidence="1">
    <location>
        <begin position="91"/>
        <end position="108"/>
    </location>
</feature>
<feature type="region of interest" description="Disordered" evidence="1">
    <location>
        <begin position="49"/>
        <end position="127"/>
    </location>
</feature>
<comment type="caution">
    <text evidence="2">The sequence shown here is derived from an EMBL/GenBank/DDBJ whole genome shotgun (WGS) entry which is preliminary data.</text>
</comment>
<dbReference type="AlphaFoldDB" id="A0AAD3N746"/>
<proteinExistence type="predicted"/>
<evidence type="ECO:0000313" key="2">
    <source>
        <dbReference type="EMBL" id="GLD66968.1"/>
    </source>
</evidence>
<accession>A0AAD3N746</accession>
<protein>
    <submittedName>
        <fullName evidence="2">Kelch-like protein 5 isoform X2</fullName>
    </submittedName>
</protein>
<keyword evidence="3" id="KW-1185">Reference proteome</keyword>
<dbReference type="EMBL" id="BRZM01000099">
    <property type="protein sequence ID" value="GLD66968.1"/>
    <property type="molecule type" value="Genomic_DNA"/>
</dbReference>
<evidence type="ECO:0000256" key="1">
    <source>
        <dbReference type="SAM" id="MobiDB-lite"/>
    </source>
</evidence>
<dbReference type="Proteomes" id="UP001279410">
    <property type="component" value="Unassembled WGS sequence"/>
</dbReference>
<feature type="compositionally biased region" description="Low complexity" evidence="1">
    <location>
        <begin position="57"/>
        <end position="69"/>
    </location>
</feature>
<sequence length="279" mass="30083">MRCWWRCQTVQHTALITAERHGSPHIFVLSPGMSSSVLRLFLEGVRREADPQTDEYSSPGPSASPFAASGGHGGLRPARHSNRNGSGNRAVDPRESRSAGRAAVERDGSPVPLLQPAGVQELRRGTVRAPLPHRRSCPVTSMNPGEAPCPLHSSLGSCWAVEEEEAAAAAPAGTERRTTTTWKLTPALAGRLELRRTPLSLSRSASCLLQLSPVVQACCSSSRSSSTSNCLGIRSRPRPQGYDLQRAAAHATPWITFLEVVAGQEFLLLPVEEMERLLT</sequence>
<organism evidence="2 3">
    <name type="scientific">Lates japonicus</name>
    <name type="common">Japanese lates</name>
    <dbReference type="NCBI Taxonomy" id="270547"/>
    <lineage>
        <taxon>Eukaryota</taxon>
        <taxon>Metazoa</taxon>
        <taxon>Chordata</taxon>
        <taxon>Craniata</taxon>
        <taxon>Vertebrata</taxon>
        <taxon>Euteleostomi</taxon>
        <taxon>Actinopterygii</taxon>
        <taxon>Neopterygii</taxon>
        <taxon>Teleostei</taxon>
        <taxon>Neoteleostei</taxon>
        <taxon>Acanthomorphata</taxon>
        <taxon>Carangaria</taxon>
        <taxon>Carangaria incertae sedis</taxon>
        <taxon>Centropomidae</taxon>
        <taxon>Lates</taxon>
    </lineage>
</organism>
<evidence type="ECO:0000313" key="3">
    <source>
        <dbReference type="Proteomes" id="UP001279410"/>
    </source>
</evidence>